<dbReference type="InterPro" id="IPR036915">
    <property type="entry name" value="Cyclin-like_sf"/>
</dbReference>
<feature type="domain" description="Cyclin C-terminal" evidence="1">
    <location>
        <begin position="2"/>
        <end position="46"/>
    </location>
</feature>
<name>T1E7V3_ANOAQ</name>
<dbReference type="CDD" id="cd20529">
    <property type="entry name" value="CYCLIN_CCNJ-like_rpt2"/>
    <property type="match status" value="1"/>
</dbReference>
<dbReference type="VEuPathDB" id="VectorBase:AAQUA_001875"/>
<evidence type="ECO:0000259" key="1">
    <source>
        <dbReference type="Pfam" id="PF02984"/>
    </source>
</evidence>
<reference evidence="2" key="1">
    <citation type="submission" date="2013-07" db="EMBL/GenBank/DDBJ databases">
        <title>Transcriptome sequencing and developmental regulation of gene expression in Anopheles aquasalis.</title>
        <authorList>
            <consortium name="Brazilian Malaria Network (MCT/CNPq/MS/SCTIE/DECIT/PRONEX 555648/2009-5) and Research Network on Bioactive Molecules from Arthropod Vectors (NAP-MOBIARVE"/>
            <consortium name="University of Sao Paulo)"/>
            <person name="Marinotti O."/>
            <person name="Ribeiro J.M.C."/>
            <person name="Costa-da-Silva A.L."/>
            <person name="Silva M.C.P."/>
            <person name="Lopes A.R."/>
            <person name="Barros M.S."/>
            <person name="Sa-Nunes A."/>
            <person name="Konjin B.B."/>
            <person name="Carvalho E."/>
            <person name="Suesdek L."/>
            <person name="Silva-Neto M.A.C."/>
            <person name="Capurro M.L."/>
        </authorList>
    </citation>
    <scope>NUCLEOTIDE SEQUENCE</scope>
    <source>
        <tissue evidence="2">Whole body</tissue>
    </source>
</reference>
<dbReference type="Gene3D" id="1.10.472.10">
    <property type="entry name" value="Cyclin-like"/>
    <property type="match status" value="1"/>
</dbReference>
<proteinExistence type="evidence at transcript level"/>
<organism evidence="2">
    <name type="scientific">Anopheles aquasalis</name>
    <name type="common">Malaria mosquito</name>
    <dbReference type="NCBI Taxonomy" id="42839"/>
    <lineage>
        <taxon>Eukaryota</taxon>
        <taxon>Metazoa</taxon>
        <taxon>Ecdysozoa</taxon>
        <taxon>Arthropoda</taxon>
        <taxon>Hexapoda</taxon>
        <taxon>Insecta</taxon>
        <taxon>Pterygota</taxon>
        <taxon>Neoptera</taxon>
        <taxon>Endopterygota</taxon>
        <taxon>Diptera</taxon>
        <taxon>Nematocera</taxon>
        <taxon>Culicoidea</taxon>
        <taxon>Culicidae</taxon>
        <taxon>Anophelinae</taxon>
        <taxon>Anopheles</taxon>
    </lineage>
</organism>
<dbReference type="EMBL" id="GAMD01002727">
    <property type="protein sequence ID" value="JAA98863.1"/>
    <property type="molecule type" value="mRNA"/>
</dbReference>
<accession>T1E7V3</accession>
<dbReference type="SUPFAM" id="SSF47954">
    <property type="entry name" value="Cyclin-like"/>
    <property type="match status" value="1"/>
</dbReference>
<dbReference type="InterPro" id="IPR004367">
    <property type="entry name" value="Cyclin_C-dom"/>
</dbReference>
<sequence length="127" mass="13390">MPSLLAAACVSAARCAEPNIRAWSDRLTTVTGYEYSEVHDVCTALMFGKLPTSSPRSFAPMLGKKRSFSESGFLSTSDAGSDSDTTVDCSFGSAGGSSYDDTLNLSSDTGVIRQTKMRKVSAKGARV</sequence>
<evidence type="ECO:0000313" key="2">
    <source>
        <dbReference type="EMBL" id="JAA98863.1"/>
    </source>
</evidence>
<dbReference type="AlphaFoldDB" id="T1E7V3"/>
<dbReference type="Pfam" id="PF02984">
    <property type="entry name" value="Cyclin_C"/>
    <property type="match status" value="1"/>
</dbReference>
<protein>
    <submittedName>
        <fullName evidence="2">Putative secreted protein</fullName>
    </submittedName>
</protein>